<reference evidence="10" key="2">
    <citation type="submission" date="2015-01" db="EMBL/GenBank/DDBJ databases">
        <title>Evolutionary Origins and Diversification of the Mycorrhizal Mutualists.</title>
        <authorList>
            <consortium name="DOE Joint Genome Institute"/>
            <consortium name="Mycorrhizal Genomics Consortium"/>
            <person name="Kohler A."/>
            <person name="Kuo A."/>
            <person name="Nagy L.G."/>
            <person name="Floudas D."/>
            <person name="Copeland A."/>
            <person name="Barry K.W."/>
            <person name="Cichocki N."/>
            <person name="Veneault-Fourrey C."/>
            <person name="LaButti K."/>
            <person name="Lindquist E.A."/>
            <person name="Lipzen A."/>
            <person name="Lundell T."/>
            <person name="Morin E."/>
            <person name="Murat C."/>
            <person name="Riley R."/>
            <person name="Ohm R."/>
            <person name="Sun H."/>
            <person name="Tunlid A."/>
            <person name="Henrissat B."/>
            <person name="Grigoriev I.V."/>
            <person name="Hibbett D.S."/>
            <person name="Martin F."/>
        </authorList>
    </citation>
    <scope>NUCLEOTIDE SEQUENCE [LARGE SCALE GENOMIC DNA]</scope>
    <source>
        <strain evidence="10">F 1598</strain>
    </source>
</reference>
<evidence type="ECO:0000256" key="3">
    <source>
        <dbReference type="ARBA" id="ARBA00012180"/>
    </source>
</evidence>
<dbReference type="PROSITE" id="PS50879">
    <property type="entry name" value="RNASE_H_1"/>
    <property type="match status" value="1"/>
</dbReference>
<keyword evidence="4" id="KW-0540">Nuclease</keyword>
<dbReference type="PANTHER" id="PTHR10642">
    <property type="entry name" value="RIBONUCLEASE H1"/>
    <property type="match status" value="1"/>
</dbReference>
<dbReference type="AlphaFoldDB" id="A0A0C3BBW4"/>
<protein>
    <recommendedName>
        <fullName evidence="3">ribonuclease H</fullName>
        <ecNumber evidence="3">3.1.26.4</ecNumber>
    </recommendedName>
</protein>
<dbReference type="GO" id="GO:0004523">
    <property type="term" value="F:RNA-DNA hybrid ribonuclease activity"/>
    <property type="evidence" value="ECO:0007669"/>
    <property type="project" value="UniProtKB-EC"/>
</dbReference>
<keyword evidence="10" id="KW-1185">Reference proteome</keyword>
<evidence type="ECO:0000313" key="9">
    <source>
        <dbReference type="EMBL" id="KIM74817.1"/>
    </source>
</evidence>
<dbReference type="OrthoDB" id="407198at2759"/>
<evidence type="ECO:0000256" key="5">
    <source>
        <dbReference type="ARBA" id="ARBA00022723"/>
    </source>
</evidence>
<proteinExistence type="inferred from homology"/>
<keyword evidence="6" id="KW-0255">Endonuclease</keyword>
<dbReference type="HOGENOM" id="CLU_030894_4_1_1"/>
<dbReference type="GO" id="GO:0003676">
    <property type="term" value="F:nucleic acid binding"/>
    <property type="evidence" value="ECO:0007669"/>
    <property type="project" value="InterPro"/>
</dbReference>
<dbReference type="InterPro" id="IPR012337">
    <property type="entry name" value="RNaseH-like_sf"/>
</dbReference>
<dbReference type="EMBL" id="KN833055">
    <property type="protein sequence ID" value="KIM74817.1"/>
    <property type="molecule type" value="Genomic_DNA"/>
</dbReference>
<dbReference type="CDD" id="cd13934">
    <property type="entry name" value="RNase_H_Dikarya_like"/>
    <property type="match status" value="1"/>
</dbReference>
<dbReference type="Pfam" id="PF00075">
    <property type="entry name" value="RNase_H"/>
    <property type="match status" value="1"/>
</dbReference>
<comment type="catalytic activity">
    <reaction evidence="1">
        <text>Endonucleolytic cleavage to 5'-phosphomonoester.</text>
        <dbReference type="EC" id="3.1.26.4"/>
    </reaction>
</comment>
<dbReference type="STRING" id="765440.A0A0C3BBW4"/>
<dbReference type="EC" id="3.1.26.4" evidence="3"/>
<sequence>MPQAVISPYAGFIDITKGNVVYIESPLPLDPSLPQLQKQPWLDDFRSQVGPPIQASLHSRRYPAPSDQDPLTIFTPMINACSVPAPRWVHVDSAGLGTVLLFTDGAAINNGQPNAKAGCGIVFVPALPRPKGVAFRLEADNGRPPTSNRAELLAAINALILRVWMGEGFARIAIASDSEYVVRGICEYVFSWTRRSWITRQRTPVANRDLWERLLSVVEQWENAGVMVQFYLIKRDLNTEADRLAKEAAE</sequence>
<keyword evidence="7" id="KW-0378">Hydrolase</keyword>
<dbReference type="SUPFAM" id="SSF53098">
    <property type="entry name" value="Ribonuclease H-like"/>
    <property type="match status" value="1"/>
</dbReference>
<accession>A0A0C3BBW4</accession>
<feature type="domain" description="RNase H type-1" evidence="8">
    <location>
        <begin position="95"/>
        <end position="250"/>
    </location>
</feature>
<dbReference type="Proteomes" id="UP000054166">
    <property type="component" value="Unassembled WGS sequence"/>
</dbReference>
<evidence type="ECO:0000256" key="4">
    <source>
        <dbReference type="ARBA" id="ARBA00022722"/>
    </source>
</evidence>
<dbReference type="FunCoup" id="A0A0C3BBW4">
    <property type="interactions" value="61"/>
</dbReference>
<gene>
    <name evidence="9" type="ORF">PILCRDRAFT_827876</name>
</gene>
<dbReference type="InterPro" id="IPR002156">
    <property type="entry name" value="RNaseH_domain"/>
</dbReference>
<evidence type="ECO:0000256" key="6">
    <source>
        <dbReference type="ARBA" id="ARBA00022759"/>
    </source>
</evidence>
<evidence type="ECO:0000256" key="7">
    <source>
        <dbReference type="ARBA" id="ARBA00022801"/>
    </source>
</evidence>
<keyword evidence="5" id="KW-0479">Metal-binding</keyword>
<evidence type="ECO:0000259" key="8">
    <source>
        <dbReference type="PROSITE" id="PS50879"/>
    </source>
</evidence>
<evidence type="ECO:0000313" key="10">
    <source>
        <dbReference type="Proteomes" id="UP000054166"/>
    </source>
</evidence>
<dbReference type="Gene3D" id="3.30.420.10">
    <property type="entry name" value="Ribonuclease H-like superfamily/Ribonuclease H"/>
    <property type="match status" value="1"/>
</dbReference>
<dbReference type="InParanoid" id="A0A0C3BBW4"/>
<comment type="similarity">
    <text evidence="2">Belongs to the RNase H family.</text>
</comment>
<evidence type="ECO:0000256" key="2">
    <source>
        <dbReference type="ARBA" id="ARBA00005300"/>
    </source>
</evidence>
<dbReference type="InterPro" id="IPR036397">
    <property type="entry name" value="RNaseH_sf"/>
</dbReference>
<dbReference type="GO" id="GO:0046872">
    <property type="term" value="F:metal ion binding"/>
    <property type="evidence" value="ECO:0007669"/>
    <property type="project" value="UniProtKB-KW"/>
</dbReference>
<dbReference type="PANTHER" id="PTHR10642:SF26">
    <property type="entry name" value="RIBONUCLEASE H1"/>
    <property type="match status" value="1"/>
</dbReference>
<name>A0A0C3BBW4_PILCF</name>
<organism evidence="9 10">
    <name type="scientific">Piloderma croceum (strain F 1598)</name>
    <dbReference type="NCBI Taxonomy" id="765440"/>
    <lineage>
        <taxon>Eukaryota</taxon>
        <taxon>Fungi</taxon>
        <taxon>Dikarya</taxon>
        <taxon>Basidiomycota</taxon>
        <taxon>Agaricomycotina</taxon>
        <taxon>Agaricomycetes</taxon>
        <taxon>Agaricomycetidae</taxon>
        <taxon>Atheliales</taxon>
        <taxon>Atheliaceae</taxon>
        <taxon>Piloderma</taxon>
    </lineage>
</organism>
<reference evidence="9 10" key="1">
    <citation type="submission" date="2014-04" db="EMBL/GenBank/DDBJ databases">
        <authorList>
            <consortium name="DOE Joint Genome Institute"/>
            <person name="Kuo A."/>
            <person name="Tarkka M."/>
            <person name="Buscot F."/>
            <person name="Kohler A."/>
            <person name="Nagy L.G."/>
            <person name="Floudas D."/>
            <person name="Copeland A."/>
            <person name="Barry K.W."/>
            <person name="Cichocki N."/>
            <person name="Veneault-Fourrey C."/>
            <person name="LaButti K."/>
            <person name="Lindquist E.A."/>
            <person name="Lipzen A."/>
            <person name="Lundell T."/>
            <person name="Morin E."/>
            <person name="Murat C."/>
            <person name="Sun H."/>
            <person name="Tunlid A."/>
            <person name="Henrissat B."/>
            <person name="Grigoriev I.V."/>
            <person name="Hibbett D.S."/>
            <person name="Martin F."/>
            <person name="Nordberg H.P."/>
            <person name="Cantor M.N."/>
            <person name="Hua S.X."/>
        </authorList>
    </citation>
    <scope>NUCLEOTIDE SEQUENCE [LARGE SCALE GENOMIC DNA]</scope>
    <source>
        <strain evidence="9 10">F 1598</strain>
    </source>
</reference>
<dbReference type="InterPro" id="IPR050092">
    <property type="entry name" value="RNase_H"/>
</dbReference>
<dbReference type="GO" id="GO:0043137">
    <property type="term" value="P:DNA replication, removal of RNA primer"/>
    <property type="evidence" value="ECO:0007669"/>
    <property type="project" value="TreeGrafter"/>
</dbReference>
<evidence type="ECO:0000256" key="1">
    <source>
        <dbReference type="ARBA" id="ARBA00000077"/>
    </source>
</evidence>